<protein>
    <submittedName>
        <fullName evidence="3">Flagellar hook-length control protein FliK</fullName>
    </submittedName>
</protein>
<feature type="compositionally biased region" description="Basic and acidic residues" evidence="1">
    <location>
        <begin position="328"/>
        <end position="343"/>
    </location>
</feature>
<keyword evidence="3" id="KW-0969">Cilium</keyword>
<evidence type="ECO:0000256" key="1">
    <source>
        <dbReference type="SAM" id="MobiDB-lite"/>
    </source>
</evidence>
<dbReference type="EMBL" id="JARWAO010000002">
    <property type="protein sequence ID" value="MDR5895452.1"/>
    <property type="molecule type" value="Genomic_DNA"/>
</dbReference>
<keyword evidence="4" id="KW-1185">Reference proteome</keyword>
<gene>
    <name evidence="3" type="ORF">QC825_05120</name>
</gene>
<keyword evidence="3" id="KW-0966">Cell projection</keyword>
<feature type="region of interest" description="Disordered" evidence="1">
    <location>
        <begin position="177"/>
        <end position="233"/>
    </location>
</feature>
<feature type="compositionally biased region" description="Low complexity" evidence="1">
    <location>
        <begin position="200"/>
        <end position="233"/>
    </location>
</feature>
<feature type="region of interest" description="Disordered" evidence="1">
    <location>
        <begin position="328"/>
        <end position="348"/>
    </location>
</feature>
<keyword evidence="3" id="KW-0282">Flagellum</keyword>
<feature type="domain" description="Flagellar hook-length control protein-like C-terminal" evidence="2">
    <location>
        <begin position="347"/>
        <end position="415"/>
    </location>
</feature>
<dbReference type="RefSeq" id="WP_251591327.1">
    <property type="nucleotide sequence ID" value="NZ_JAMLJI010000001.1"/>
</dbReference>
<evidence type="ECO:0000313" key="4">
    <source>
        <dbReference type="Proteomes" id="UP001269375"/>
    </source>
</evidence>
<feature type="compositionally biased region" description="Polar residues" evidence="1">
    <location>
        <begin position="57"/>
        <end position="73"/>
    </location>
</feature>
<dbReference type="InterPro" id="IPR038610">
    <property type="entry name" value="FliK-like_C_sf"/>
</dbReference>
<accession>A0ABU1GVJ4</accession>
<name>A0ABU1GVJ4_9GAMM</name>
<dbReference type="Pfam" id="PF02120">
    <property type="entry name" value="Flg_hook"/>
    <property type="match status" value="1"/>
</dbReference>
<evidence type="ECO:0000313" key="3">
    <source>
        <dbReference type="EMBL" id="MDR5895452.1"/>
    </source>
</evidence>
<dbReference type="Proteomes" id="UP001269375">
    <property type="component" value="Unassembled WGS sequence"/>
</dbReference>
<reference evidence="3 4" key="1">
    <citation type="submission" date="2023-04" db="EMBL/GenBank/DDBJ databases">
        <title>A long-awaited taxogenomic arrangement of the family Halomonadaceae.</title>
        <authorList>
            <person name="De La Haba R."/>
            <person name="Chuvochina M."/>
            <person name="Wittouck S."/>
            <person name="Arahal D.R."/>
            <person name="Sanchez-Porro C."/>
            <person name="Hugenholtz P."/>
            <person name="Ventosa A."/>
        </authorList>
    </citation>
    <scope>NUCLEOTIDE SEQUENCE [LARGE SCALE GENOMIC DNA]</scope>
    <source>
        <strain evidence="3 4">DSM 22428</strain>
    </source>
</reference>
<sequence length="426" mass="44791">MSVITPLIDTLMHQVLGRRAQMERFSAEGAQNKVLSVNAIRGDQGLKPGQEHLNRPPQIQTDLTSNRSASTQRGAPEAGLYERLQPKDQASVNQNSPRSVSFRFSQEGQTLSTLLARYGDVKTSVNVASSALIGGGKTPAPETMAQALRQQVSQSGVFYEAHLAKWFKGEWPTAQLKREPQGQLPPWTNARAAPGGQAGSPLSTSTPVTSSTPASPGQAAGSALPGAPAAPVAGGAQATAAPMAAASQGAAPAGSAAQGGAAGQAQNATDTAAAPRMDVRTIAHEATHRVISHQLESLTTQTVRIETLLTPQIPVLIDIAEQRPLSEHDSLYRDDDENSRSGEDGEASAWRSTLSLELPTLGALHFELQMTGDGLAIRGQASQTRAIDQLTAARQQLMDLMAAAGLNPRRIDIKAPDDAHEEAANE</sequence>
<organism evidence="3 4">
    <name type="scientific">Larsenimonas suaedae</name>
    <dbReference type="NCBI Taxonomy" id="1851019"/>
    <lineage>
        <taxon>Bacteria</taxon>
        <taxon>Pseudomonadati</taxon>
        <taxon>Pseudomonadota</taxon>
        <taxon>Gammaproteobacteria</taxon>
        <taxon>Oceanospirillales</taxon>
        <taxon>Halomonadaceae</taxon>
        <taxon>Larsenimonas</taxon>
    </lineage>
</organism>
<dbReference type="Gene3D" id="3.30.750.140">
    <property type="match status" value="1"/>
</dbReference>
<comment type="caution">
    <text evidence="3">The sequence shown here is derived from an EMBL/GenBank/DDBJ whole genome shotgun (WGS) entry which is preliminary data.</text>
</comment>
<feature type="region of interest" description="Disordered" evidence="1">
    <location>
        <begin position="251"/>
        <end position="273"/>
    </location>
</feature>
<feature type="region of interest" description="Disordered" evidence="1">
    <location>
        <begin position="43"/>
        <end position="75"/>
    </location>
</feature>
<dbReference type="InterPro" id="IPR021136">
    <property type="entry name" value="Flagellar_hook_control-like_C"/>
</dbReference>
<proteinExistence type="predicted"/>
<evidence type="ECO:0000259" key="2">
    <source>
        <dbReference type="Pfam" id="PF02120"/>
    </source>
</evidence>